<feature type="compositionally biased region" description="Basic and acidic residues" evidence="1">
    <location>
        <begin position="225"/>
        <end position="242"/>
    </location>
</feature>
<dbReference type="Proteomes" id="UP000215914">
    <property type="component" value="Chromosome 12"/>
</dbReference>
<keyword evidence="5" id="KW-1185">Reference proteome</keyword>
<evidence type="ECO:0000313" key="5">
    <source>
        <dbReference type="Proteomes" id="UP000215914"/>
    </source>
</evidence>
<dbReference type="InterPro" id="IPR001005">
    <property type="entry name" value="SANT/Myb"/>
</dbReference>
<feature type="compositionally biased region" description="Polar residues" evidence="1">
    <location>
        <begin position="187"/>
        <end position="200"/>
    </location>
</feature>
<dbReference type="OMA" id="CEQREST"/>
<proteinExistence type="predicted"/>
<feature type="domain" description="Myb-like" evidence="2">
    <location>
        <begin position="41"/>
        <end position="109"/>
    </location>
</feature>
<dbReference type="EMBL" id="MNCJ02000327">
    <property type="protein sequence ID" value="KAF5776586.1"/>
    <property type="molecule type" value="Genomic_DNA"/>
</dbReference>
<reference evidence="3" key="3">
    <citation type="submission" date="2020-06" db="EMBL/GenBank/DDBJ databases">
        <title>Helianthus annuus Genome sequencing and assembly Release 2.</title>
        <authorList>
            <person name="Gouzy J."/>
            <person name="Langlade N."/>
            <person name="Munos S."/>
        </authorList>
    </citation>
    <scope>NUCLEOTIDE SEQUENCE</scope>
    <source>
        <tissue evidence="3">Leaves</tissue>
    </source>
</reference>
<gene>
    <name evidence="4" type="ORF">HannXRQ_Chr12g0358331</name>
    <name evidence="3" type="ORF">HanXRQr2_Chr12g0525891</name>
</gene>
<dbReference type="AlphaFoldDB" id="A0A251SYZ4"/>
<dbReference type="EMBL" id="CM007901">
    <property type="protein sequence ID" value="OTG04075.1"/>
    <property type="molecule type" value="Genomic_DNA"/>
</dbReference>
<reference evidence="3 5" key="1">
    <citation type="journal article" date="2017" name="Nature">
        <title>The sunflower genome provides insights into oil metabolism, flowering and Asterid evolution.</title>
        <authorList>
            <person name="Badouin H."/>
            <person name="Gouzy J."/>
            <person name="Grassa C.J."/>
            <person name="Murat F."/>
            <person name="Staton S.E."/>
            <person name="Cottret L."/>
            <person name="Lelandais-Briere C."/>
            <person name="Owens G.L."/>
            <person name="Carrere S."/>
            <person name="Mayjonade B."/>
            <person name="Legrand L."/>
            <person name="Gill N."/>
            <person name="Kane N.C."/>
            <person name="Bowers J.E."/>
            <person name="Hubner S."/>
            <person name="Bellec A."/>
            <person name="Berard A."/>
            <person name="Berges H."/>
            <person name="Blanchet N."/>
            <person name="Boniface M.C."/>
            <person name="Brunel D."/>
            <person name="Catrice O."/>
            <person name="Chaidir N."/>
            <person name="Claudel C."/>
            <person name="Donnadieu C."/>
            <person name="Faraut T."/>
            <person name="Fievet G."/>
            <person name="Helmstetter N."/>
            <person name="King M."/>
            <person name="Knapp S.J."/>
            <person name="Lai Z."/>
            <person name="Le Paslier M.C."/>
            <person name="Lippi Y."/>
            <person name="Lorenzon L."/>
            <person name="Mandel J.R."/>
            <person name="Marage G."/>
            <person name="Marchand G."/>
            <person name="Marquand E."/>
            <person name="Bret-Mestries E."/>
            <person name="Morien E."/>
            <person name="Nambeesan S."/>
            <person name="Nguyen T."/>
            <person name="Pegot-Espagnet P."/>
            <person name="Pouilly N."/>
            <person name="Raftis F."/>
            <person name="Sallet E."/>
            <person name="Schiex T."/>
            <person name="Thomas J."/>
            <person name="Vandecasteele C."/>
            <person name="Vares D."/>
            <person name="Vear F."/>
            <person name="Vautrin S."/>
            <person name="Crespi M."/>
            <person name="Mangin B."/>
            <person name="Burke J.M."/>
            <person name="Salse J."/>
            <person name="Munos S."/>
            <person name="Vincourt P."/>
            <person name="Rieseberg L.H."/>
            <person name="Langlade N.B."/>
        </authorList>
    </citation>
    <scope>NUCLEOTIDE SEQUENCE [LARGE SCALE GENOMIC DNA]</scope>
    <source>
        <strain evidence="5">cv. SF193</strain>
        <tissue evidence="3">Leaves</tissue>
    </source>
</reference>
<dbReference type="Gramene" id="mRNA:HanXRQr2_Chr12g0525891">
    <property type="protein sequence ID" value="mRNA:HanXRQr2_Chr12g0525891"/>
    <property type="gene ID" value="HanXRQr2_Chr12g0525891"/>
</dbReference>
<keyword evidence="4" id="KW-0371">Homeobox</keyword>
<feature type="compositionally biased region" description="Acidic residues" evidence="1">
    <location>
        <begin position="8"/>
        <end position="36"/>
    </location>
</feature>
<evidence type="ECO:0000313" key="3">
    <source>
        <dbReference type="EMBL" id="KAF5776586.1"/>
    </source>
</evidence>
<reference evidence="4" key="2">
    <citation type="submission" date="2017-02" db="EMBL/GenBank/DDBJ databases">
        <title>Sunflower complete genome.</title>
        <authorList>
            <person name="Langlade N."/>
            <person name="Munos S."/>
        </authorList>
    </citation>
    <scope>NUCLEOTIDE SEQUENCE [LARGE SCALE GENOMIC DNA]</scope>
    <source>
        <tissue evidence="4">Leaves</tissue>
    </source>
</reference>
<feature type="compositionally biased region" description="Basic and acidic residues" evidence="1">
    <location>
        <begin position="37"/>
        <end position="52"/>
    </location>
</feature>
<dbReference type="SMART" id="SM00717">
    <property type="entry name" value="SANT"/>
    <property type="match status" value="1"/>
</dbReference>
<dbReference type="GO" id="GO:0004364">
    <property type="term" value="F:glutathione transferase activity"/>
    <property type="evidence" value="ECO:0007669"/>
    <property type="project" value="UniProtKB-EC"/>
</dbReference>
<feature type="region of interest" description="Disordered" evidence="1">
    <location>
        <begin position="170"/>
        <end position="242"/>
    </location>
</feature>
<dbReference type="InParanoid" id="A0A251SYZ4"/>
<dbReference type="EC" id="2.5.1.18" evidence="3"/>
<dbReference type="STRING" id="4232.A0A251SYZ4"/>
<keyword evidence="3" id="KW-0808">Transferase</keyword>
<dbReference type="PROSITE" id="PS50090">
    <property type="entry name" value="MYB_LIKE"/>
    <property type="match status" value="1"/>
</dbReference>
<evidence type="ECO:0000256" key="1">
    <source>
        <dbReference type="SAM" id="MobiDB-lite"/>
    </source>
</evidence>
<name>A0A251SYZ4_HELAN</name>
<feature type="region of interest" description="Disordered" evidence="1">
    <location>
        <begin position="1"/>
        <end position="52"/>
    </location>
</feature>
<accession>A0A251SYZ4</accession>
<dbReference type="PANTHER" id="PTHR45023:SF13">
    <property type="entry name" value="PUTATIVE-RELATED"/>
    <property type="match status" value="1"/>
</dbReference>
<keyword evidence="4" id="KW-0238">DNA-binding</keyword>
<evidence type="ECO:0000313" key="4">
    <source>
        <dbReference type="EMBL" id="OTG04075.1"/>
    </source>
</evidence>
<dbReference type="GO" id="GO:0003677">
    <property type="term" value="F:DNA binding"/>
    <property type="evidence" value="ECO:0007669"/>
    <property type="project" value="UniProtKB-KW"/>
</dbReference>
<dbReference type="PANTHER" id="PTHR45023">
    <property type="match status" value="1"/>
</dbReference>
<evidence type="ECO:0000259" key="2">
    <source>
        <dbReference type="PROSITE" id="PS50090"/>
    </source>
</evidence>
<sequence>MSQSPRDEQDDADEEFVLETQEQELDDDDDDEDVADEPERKGKAKRESWSPRQEEALAKAFVHCTLNKRKCNQQKKDGFWKKVLNHFNETVGGSNRTHHQVRSKWMTMQTKINTFNGLYHQADRLRPSGSDDAYVMKQALKDYKSKEKIEFAHVAAWEVVRTNQKWSPVPLLNEESSGSGLKRKSSDSGNYTRGSPNVEISSGFDIPDINEDPSPPPPRRQTRKEKKDKGPSSKNEDPRDITHKFEEYKAMKKEIMEIKRVREEKYLTLADEQREALRQTMFDKDFETYNRPTDNVHPKMLEIALARKREIAKKYGWPCDF</sequence>
<organism evidence="4 5">
    <name type="scientific">Helianthus annuus</name>
    <name type="common">Common sunflower</name>
    <dbReference type="NCBI Taxonomy" id="4232"/>
    <lineage>
        <taxon>Eukaryota</taxon>
        <taxon>Viridiplantae</taxon>
        <taxon>Streptophyta</taxon>
        <taxon>Embryophyta</taxon>
        <taxon>Tracheophyta</taxon>
        <taxon>Spermatophyta</taxon>
        <taxon>Magnoliopsida</taxon>
        <taxon>eudicotyledons</taxon>
        <taxon>Gunneridae</taxon>
        <taxon>Pentapetalae</taxon>
        <taxon>asterids</taxon>
        <taxon>campanulids</taxon>
        <taxon>Asterales</taxon>
        <taxon>Asteraceae</taxon>
        <taxon>Asteroideae</taxon>
        <taxon>Heliantheae alliance</taxon>
        <taxon>Heliantheae</taxon>
        <taxon>Helianthus</taxon>
    </lineage>
</organism>
<protein>
    <submittedName>
        <fullName evidence="3">Glutathione transferase transcription factor MYB family</fullName>
        <ecNumber evidence="3">2.5.1.18</ecNumber>
    </submittedName>
    <submittedName>
        <fullName evidence="4">Putative homeodomain-like, Myb-like domain, Myb/SANT-like DNA-binding domain protein</fullName>
    </submittedName>
</protein>